<dbReference type="RefSeq" id="WP_087998336.1">
    <property type="nucleotide sequence ID" value="NZ_BMHB01000001.1"/>
</dbReference>
<dbReference type="OrthoDB" id="9812495at2"/>
<evidence type="ECO:0000313" key="2">
    <source>
        <dbReference type="EMBL" id="GGI13779.1"/>
    </source>
</evidence>
<dbReference type="PANTHER" id="PTHR21310">
    <property type="entry name" value="AMINOGLYCOSIDE PHOSPHOTRANSFERASE-RELATED-RELATED"/>
    <property type="match status" value="1"/>
</dbReference>
<name>A0A8J3AJ81_9BACI</name>
<dbReference type="Gene3D" id="3.90.1200.10">
    <property type="match status" value="1"/>
</dbReference>
<evidence type="ECO:0000313" key="3">
    <source>
        <dbReference type="Proteomes" id="UP000626244"/>
    </source>
</evidence>
<reference evidence="3" key="1">
    <citation type="journal article" date="2019" name="Int. J. Syst. Evol. Microbiol.">
        <title>The Global Catalogue of Microorganisms (GCM) 10K type strain sequencing project: providing services to taxonomists for standard genome sequencing and annotation.</title>
        <authorList>
            <consortium name="The Broad Institute Genomics Platform"/>
            <consortium name="The Broad Institute Genome Sequencing Center for Infectious Disease"/>
            <person name="Wu L."/>
            <person name="Ma J."/>
        </authorList>
    </citation>
    <scope>NUCLEOTIDE SEQUENCE [LARGE SCALE GENOMIC DNA]</scope>
    <source>
        <strain evidence="3">CGMCC 1.14993</strain>
    </source>
</reference>
<dbReference type="Gene3D" id="1.10.510.10">
    <property type="entry name" value="Transferase(Phosphotransferase) domain 1"/>
    <property type="match status" value="1"/>
</dbReference>
<organism evidence="2 3">
    <name type="scientific">Gottfriedia solisilvae</name>
    <dbReference type="NCBI Taxonomy" id="1516104"/>
    <lineage>
        <taxon>Bacteria</taxon>
        <taxon>Bacillati</taxon>
        <taxon>Bacillota</taxon>
        <taxon>Bacilli</taxon>
        <taxon>Bacillales</taxon>
        <taxon>Bacillaceae</taxon>
        <taxon>Gottfriedia</taxon>
    </lineage>
</organism>
<evidence type="ECO:0000259" key="1">
    <source>
        <dbReference type="Pfam" id="PF01636"/>
    </source>
</evidence>
<gene>
    <name evidence="2" type="ORF">GCM10007380_19620</name>
</gene>
<dbReference type="SUPFAM" id="SSF56112">
    <property type="entry name" value="Protein kinase-like (PK-like)"/>
    <property type="match status" value="1"/>
</dbReference>
<proteinExistence type="predicted"/>
<dbReference type="EMBL" id="BMHB01000001">
    <property type="protein sequence ID" value="GGI13779.1"/>
    <property type="molecule type" value="Genomic_DNA"/>
</dbReference>
<dbReference type="InterPro" id="IPR011009">
    <property type="entry name" value="Kinase-like_dom_sf"/>
</dbReference>
<dbReference type="Pfam" id="PF01636">
    <property type="entry name" value="APH"/>
    <property type="match status" value="1"/>
</dbReference>
<dbReference type="Proteomes" id="UP000626244">
    <property type="component" value="Unassembled WGS sequence"/>
</dbReference>
<comment type="caution">
    <text evidence="2">The sequence shown here is derived from an EMBL/GenBank/DDBJ whole genome shotgun (WGS) entry which is preliminary data.</text>
</comment>
<dbReference type="AlphaFoldDB" id="A0A8J3AJ81"/>
<protein>
    <recommendedName>
        <fullName evidence="1">Aminoglycoside phosphotransferase domain-containing protein</fullName>
    </recommendedName>
</protein>
<dbReference type="InterPro" id="IPR051678">
    <property type="entry name" value="AGP_Transferase"/>
</dbReference>
<sequence length="260" mass="29946">MEPIRLNEIPVGIRSIVGEIIEIAFPRQGHTSNVGLIQSTHGYYVLKRSKGEQYSSLLAKEVLILNQLSKTDLSIPNVYHYTEDNHSNWTLMEYIEGVTLRSYLSNENKQETRHEAIYNFGKTLSIIHSTKCPIELKNNSTWLDDMLIQAEYNLKHFNVDGSLELLNKLKVNKPKFFHPTLIHGDFTIDNVLVKDGEITGVIDWSGGTYGDPRYDVSLAIRPKPNVFEKKSEVSTFLEGYGNRIITDEEYKYFVDIYEFF</sequence>
<accession>A0A8J3AJ81</accession>
<keyword evidence="3" id="KW-1185">Reference proteome</keyword>
<dbReference type="InterPro" id="IPR002575">
    <property type="entry name" value="Aminoglycoside_PTrfase"/>
</dbReference>
<feature type="domain" description="Aminoglycoside phosphotransferase" evidence="1">
    <location>
        <begin position="29"/>
        <end position="220"/>
    </location>
</feature>